<dbReference type="PANTHER" id="PTHR43464">
    <property type="entry name" value="METHYLTRANSFERASE"/>
    <property type="match status" value="1"/>
</dbReference>
<dbReference type="Gene3D" id="3.40.50.150">
    <property type="entry name" value="Vaccinia Virus protein VP39"/>
    <property type="match status" value="1"/>
</dbReference>
<evidence type="ECO:0000256" key="1">
    <source>
        <dbReference type="ARBA" id="ARBA00022603"/>
    </source>
</evidence>
<keyword evidence="1 5" id="KW-0489">Methyltransferase</keyword>
<feature type="domain" description="Methyltransferase type 11" evidence="4">
    <location>
        <begin position="50"/>
        <end position="148"/>
    </location>
</feature>
<reference evidence="5 6" key="1">
    <citation type="submission" date="2023-11" db="EMBL/GenBank/DDBJ databases">
        <title>Description of Streptococcus dentalis sp. nov., Streptococcus gingivalis sp. nov., Streptococcus lingualis sp. nov. isolated from human oral cavity.</title>
        <authorList>
            <person name="Choi Y.S."/>
            <person name="Goo B.J."/>
            <person name="Bae J.W."/>
        </authorList>
    </citation>
    <scope>NUCLEOTIDE SEQUENCE [LARGE SCALE GENOMIC DNA]</scope>
    <source>
        <strain evidence="5 6">S5</strain>
    </source>
</reference>
<dbReference type="PANTHER" id="PTHR43464:SF19">
    <property type="entry name" value="UBIQUINONE BIOSYNTHESIS O-METHYLTRANSFERASE, MITOCHONDRIAL"/>
    <property type="match status" value="1"/>
</dbReference>
<dbReference type="SUPFAM" id="SSF53335">
    <property type="entry name" value="S-adenosyl-L-methionine-dependent methyltransferases"/>
    <property type="match status" value="1"/>
</dbReference>
<evidence type="ECO:0000313" key="6">
    <source>
        <dbReference type="Proteomes" id="UP001327056"/>
    </source>
</evidence>
<keyword evidence="6" id="KW-1185">Reference proteome</keyword>
<gene>
    <name evidence="5" type="ORF">SM123_01995</name>
</gene>
<dbReference type="CDD" id="cd02440">
    <property type="entry name" value="AdoMet_MTases"/>
    <property type="match status" value="1"/>
</dbReference>
<protein>
    <submittedName>
        <fullName evidence="5">Class I SAM-dependent methyltransferase</fullName>
        <ecNumber evidence="5">2.1.1.-</ecNumber>
    </submittedName>
</protein>
<dbReference type="GO" id="GO:0008168">
    <property type="term" value="F:methyltransferase activity"/>
    <property type="evidence" value="ECO:0007669"/>
    <property type="project" value="UniProtKB-KW"/>
</dbReference>
<dbReference type="InterPro" id="IPR013216">
    <property type="entry name" value="Methyltransf_11"/>
</dbReference>
<dbReference type="EMBL" id="CP139419">
    <property type="protein sequence ID" value="WPS47272.1"/>
    <property type="molecule type" value="Genomic_DNA"/>
</dbReference>
<evidence type="ECO:0000256" key="2">
    <source>
        <dbReference type="ARBA" id="ARBA00022679"/>
    </source>
</evidence>
<keyword evidence="2 5" id="KW-0808">Transferase</keyword>
<evidence type="ECO:0000256" key="3">
    <source>
        <dbReference type="ARBA" id="ARBA00022691"/>
    </source>
</evidence>
<keyword evidence="3" id="KW-0949">S-adenosyl-L-methionine</keyword>
<evidence type="ECO:0000313" key="5">
    <source>
        <dbReference type="EMBL" id="WPS47272.1"/>
    </source>
</evidence>
<dbReference type="InterPro" id="IPR029063">
    <property type="entry name" value="SAM-dependent_MTases_sf"/>
</dbReference>
<dbReference type="EC" id="2.1.1.-" evidence="5"/>
<evidence type="ECO:0000259" key="4">
    <source>
        <dbReference type="Pfam" id="PF08241"/>
    </source>
</evidence>
<accession>A0ABZ0SX66</accession>
<dbReference type="RefSeq" id="WP_320909713.1">
    <property type="nucleotide sequence ID" value="NZ_CP139419.1"/>
</dbReference>
<proteinExistence type="predicted"/>
<organism evidence="5 6">
    <name type="scientific">Streptococcus lingualis</name>
    <dbReference type="NCBI Taxonomy" id="3098076"/>
    <lineage>
        <taxon>Bacteria</taxon>
        <taxon>Bacillati</taxon>
        <taxon>Bacillota</taxon>
        <taxon>Bacilli</taxon>
        <taxon>Lactobacillales</taxon>
        <taxon>Streptococcaceae</taxon>
        <taxon>Streptococcus</taxon>
    </lineage>
</organism>
<dbReference type="Proteomes" id="UP001327056">
    <property type="component" value="Chromosome"/>
</dbReference>
<name>A0ABZ0SX66_9STRE</name>
<dbReference type="GO" id="GO:0032259">
    <property type="term" value="P:methylation"/>
    <property type="evidence" value="ECO:0007669"/>
    <property type="project" value="UniProtKB-KW"/>
</dbReference>
<dbReference type="Pfam" id="PF08241">
    <property type="entry name" value="Methyltransf_11"/>
    <property type="match status" value="1"/>
</dbReference>
<sequence>MLYKTIQQYWDKRYSGYSQKNKKEIESVQIEKWKYELIRWLPKERTSSILDIGTGPGFFPIVLTQMGYTNVTAIDASKNMLQIAQENLIKYGEKSSTVRYLQMNGQELEFEPESFDVIMMRNVTWNLEEPEKAYESWLRALKPGGQLLVYDANWYSYLNDPAIRSQFENNLKIVSSEQLEDYWHGEGVDEALIEEIARQLPLTKRLRPGWDLEFLNQFKEVEATVDTEFGPKIWSREEELNYAATPMFALYITKRS</sequence>